<comment type="caution">
    <text evidence="2">The sequence shown here is derived from an EMBL/GenBank/DDBJ whole genome shotgun (WGS) entry which is preliminary data.</text>
</comment>
<evidence type="ECO:0000313" key="3">
    <source>
        <dbReference type="Proteomes" id="UP000604046"/>
    </source>
</evidence>
<reference evidence="2" key="1">
    <citation type="submission" date="2021-02" db="EMBL/GenBank/DDBJ databases">
        <authorList>
            <person name="Dougan E. K."/>
            <person name="Rhodes N."/>
            <person name="Thang M."/>
            <person name="Chan C."/>
        </authorList>
    </citation>
    <scope>NUCLEOTIDE SEQUENCE</scope>
</reference>
<dbReference type="Proteomes" id="UP000604046">
    <property type="component" value="Unassembled WGS sequence"/>
</dbReference>
<accession>A0A812LVI3</accession>
<dbReference type="EMBL" id="CAJNDS010001112">
    <property type="protein sequence ID" value="CAE7247780.1"/>
    <property type="molecule type" value="Genomic_DNA"/>
</dbReference>
<feature type="compositionally biased region" description="Basic and acidic residues" evidence="1">
    <location>
        <begin position="225"/>
        <end position="236"/>
    </location>
</feature>
<protein>
    <submittedName>
        <fullName evidence="2">RlmN protein</fullName>
    </submittedName>
</protein>
<feature type="compositionally biased region" description="Low complexity" evidence="1">
    <location>
        <begin position="249"/>
        <end position="259"/>
    </location>
</feature>
<sequence length="438" mass="46359">MIPSYYALLTVMRGSQGIVLSNQFVDGGDGSFFAMFDFDEIEEKLQQQAAAANPVHTPSIDGEWEDNEGAVVIIKNQRMRGPDGVEVEVSFPRPDAVVFSPNSGAPTFEGKLTASDRISWDDGASWVRRPLSKKQAGQNGTKAANKAGAPTPNQTKTLDQKENLAGKASSAKPTGVNGKIPGGTAPGTQPTPTRSEASSKSTARVPRVLPQAERPDAAHNPPSDRGTRERASDKKVPASIPTVIPTGVSGVSSSEASSRDSAWNYERFEVMKPIVFVRESPGLNTPKVAQVTRGCVVSGRVQDAWLCLDSDSRASANVPETARGAYMLIDGRSHGLGLLLESRGCHGSSKGSFAHPLEFTALTNLHVRAKPSLSCPSAGCVAEGSQVQGYPGAESWLELVGGGFLPIATPSDKTGEVSANLESKDHLLRECTHVKITC</sequence>
<keyword evidence="3" id="KW-1185">Reference proteome</keyword>
<feature type="region of interest" description="Disordered" evidence="1">
    <location>
        <begin position="129"/>
        <end position="259"/>
    </location>
</feature>
<dbReference type="AlphaFoldDB" id="A0A812LVI3"/>
<name>A0A812LVI3_9DINO</name>
<dbReference type="OrthoDB" id="445556at2759"/>
<evidence type="ECO:0000313" key="2">
    <source>
        <dbReference type="EMBL" id="CAE7247780.1"/>
    </source>
</evidence>
<organism evidence="2 3">
    <name type="scientific">Symbiodinium natans</name>
    <dbReference type="NCBI Taxonomy" id="878477"/>
    <lineage>
        <taxon>Eukaryota</taxon>
        <taxon>Sar</taxon>
        <taxon>Alveolata</taxon>
        <taxon>Dinophyceae</taxon>
        <taxon>Suessiales</taxon>
        <taxon>Symbiodiniaceae</taxon>
        <taxon>Symbiodinium</taxon>
    </lineage>
</organism>
<evidence type="ECO:0000256" key="1">
    <source>
        <dbReference type="SAM" id="MobiDB-lite"/>
    </source>
</evidence>
<proteinExistence type="predicted"/>
<gene>
    <name evidence="2" type="primary">rlmN</name>
    <name evidence="2" type="ORF">SNAT2548_LOCUS11932</name>
</gene>